<accession>A0A9W9JNE0</accession>
<dbReference type="GO" id="GO:0043409">
    <property type="term" value="P:negative regulation of MAPK cascade"/>
    <property type="evidence" value="ECO:0007669"/>
    <property type="project" value="TreeGrafter"/>
</dbReference>
<feature type="domain" description="Tyrosine-protein phosphatase" evidence="5">
    <location>
        <begin position="25"/>
        <end position="197"/>
    </location>
</feature>
<dbReference type="InterPro" id="IPR016130">
    <property type="entry name" value="Tyr_Pase_AS"/>
</dbReference>
<proteinExistence type="inferred from homology"/>
<name>A0A9W9JNE0_9EURO</name>
<dbReference type="PANTHER" id="PTHR10159:SF519">
    <property type="entry name" value="DUAL SPECIFICITY PROTEIN PHOSPHATASE MPK3"/>
    <property type="match status" value="1"/>
</dbReference>
<reference evidence="7" key="2">
    <citation type="journal article" date="2023" name="IMA Fungus">
        <title>Comparative genomic study of the Penicillium genus elucidates a diverse pangenome and 15 lateral gene transfer events.</title>
        <authorList>
            <person name="Petersen C."/>
            <person name="Sorensen T."/>
            <person name="Nielsen M.R."/>
            <person name="Sondergaard T.E."/>
            <person name="Sorensen J.L."/>
            <person name="Fitzpatrick D.A."/>
            <person name="Frisvad J.C."/>
            <person name="Nielsen K.L."/>
        </authorList>
    </citation>
    <scope>NUCLEOTIDE SEQUENCE</scope>
    <source>
        <strain evidence="7">IBT 20477</strain>
    </source>
</reference>
<dbReference type="InterPro" id="IPR000340">
    <property type="entry name" value="Dual-sp_phosphatase_cat-dom"/>
</dbReference>
<sequence>MGENATGKDTENERNKKWEMAFTARMRQIVPGLFLGNVEASYKWDLLQKNRINAIVSFTDARWVWWNTATREAGIPEHRHRWVQCADSSTQDLLAHMSDICDFIDQMASPALSSLSSLPVDHKNATNDEPCGAPSEAILVHCDLGISRSPTIVVAYLMRKLRMQKVDVLNFVQSKQKVKPSPNLTRQLQVWEEVGYQVWENEDRTVPKAPYKAFLEDRAALLEKRGLTGNEPLAPQNLLTSA</sequence>
<evidence type="ECO:0000256" key="3">
    <source>
        <dbReference type="ARBA" id="ARBA00022801"/>
    </source>
</evidence>
<organism evidence="7 8">
    <name type="scientific">Penicillium cf. viridicatum</name>
    <dbReference type="NCBI Taxonomy" id="2972119"/>
    <lineage>
        <taxon>Eukaryota</taxon>
        <taxon>Fungi</taxon>
        <taxon>Dikarya</taxon>
        <taxon>Ascomycota</taxon>
        <taxon>Pezizomycotina</taxon>
        <taxon>Eurotiomycetes</taxon>
        <taxon>Eurotiomycetidae</taxon>
        <taxon>Eurotiales</taxon>
        <taxon>Aspergillaceae</taxon>
        <taxon>Penicillium</taxon>
    </lineage>
</organism>
<evidence type="ECO:0000256" key="1">
    <source>
        <dbReference type="ARBA" id="ARBA00008601"/>
    </source>
</evidence>
<dbReference type="PANTHER" id="PTHR10159">
    <property type="entry name" value="DUAL SPECIFICITY PROTEIN PHOSPHATASE"/>
    <property type="match status" value="1"/>
</dbReference>
<dbReference type="Gene3D" id="3.90.190.10">
    <property type="entry name" value="Protein tyrosine phosphatase superfamily"/>
    <property type="match status" value="1"/>
</dbReference>
<evidence type="ECO:0000313" key="8">
    <source>
        <dbReference type="Proteomes" id="UP001150942"/>
    </source>
</evidence>
<keyword evidence="8" id="KW-1185">Reference proteome</keyword>
<dbReference type="GO" id="GO:0033550">
    <property type="term" value="F:MAP kinase tyrosine phosphatase activity"/>
    <property type="evidence" value="ECO:0007669"/>
    <property type="project" value="TreeGrafter"/>
</dbReference>
<dbReference type="CDD" id="cd14498">
    <property type="entry name" value="DSP"/>
    <property type="match status" value="1"/>
</dbReference>
<dbReference type="GO" id="GO:0008330">
    <property type="term" value="F:protein tyrosine/threonine phosphatase activity"/>
    <property type="evidence" value="ECO:0007669"/>
    <property type="project" value="TreeGrafter"/>
</dbReference>
<evidence type="ECO:0000256" key="4">
    <source>
        <dbReference type="ARBA" id="ARBA00022912"/>
    </source>
</evidence>
<dbReference type="EC" id="3.1.3.48" evidence="2"/>
<dbReference type="SMART" id="SM00195">
    <property type="entry name" value="DSPc"/>
    <property type="match status" value="1"/>
</dbReference>
<dbReference type="Proteomes" id="UP001150942">
    <property type="component" value="Unassembled WGS sequence"/>
</dbReference>
<dbReference type="AlphaFoldDB" id="A0A9W9JNE0"/>
<evidence type="ECO:0000259" key="5">
    <source>
        <dbReference type="PROSITE" id="PS50054"/>
    </source>
</evidence>
<protein>
    <recommendedName>
        <fullName evidence="2">protein-tyrosine-phosphatase</fullName>
        <ecNumber evidence="2">3.1.3.48</ecNumber>
    </recommendedName>
</protein>
<comment type="similarity">
    <text evidence="1">Belongs to the protein-tyrosine phosphatase family. Non-receptor class dual specificity subfamily.</text>
</comment>
<evidence type="ECO:0000313" key="7">
    <source>
        <dbReference type="EMBL" id="KAJ5197476.1"/>
    </source>
</evidence>
<gene>
    <name evidence="7" type="ORF">N7449_007955</name>
</gene>
<dbReference type="Pfam" id="PF00782">
    <property type="entry name" value="DSPc"/>
    <property type="match status" value="1"/>
</dbReference>
<dbReference type="PROSITE" id="PS50056">
    <property type="entry name" value="TYR_PHOSPHATASE_2"/>
    <property type="match status" value="1"/>
</dbReference>
<dbReference type="InterPro" id="IPR000387">
    <property type="entry name" value="Tyr_Pase_dom"/>
</dbReference>
<dbReference type="GO" id="GO:0005737">
    <property type="term" value="C:cytoplasm"/>
    <property type="evidence" value="ECO:0007669"/>
    <property type="project" value="TreeGrafter"/>
</dbReference>
<dbReference type="InterPro" id="IPR020422">
    <property type="entry name" value="TYR_PHOSPHATASE_DUAL_dom"/>
</dbReference>
<keyword evidence="4" id="KW-0904">Protein phosphatase</keyword>
<dbReference type="GO" id="GO:0017017">
    <property type="term" value="F:MAP kinase tyrosine/serine/threonine phosphatase activity"/>
    <property type="evidence" value="ECO:0007669"/>
    <property type="project" value="TreeGrafter"/>
</dbReference>
<dbReference type="PROSITE" id="PS50054">
    <property type="entry name" value="TYR_PHOSPHATASE_DUAL"/>
    <property type="match status" value="1"/>
</dbReference>
<dbReference type="PROSITE" id="PS00383">
    <property type="entry name" value="TYR_PHOSPHATASE_1"/>
    <property type="match status" value="1"/>
</dbReference>
<keyword evidence="3" id="KW-0378">Hydrolase</keyword>
<evidence type="ECO:0000259" key="6">
    <source>
        <dbReference type="PROSITE" id="PS50056"/>
    </source>
</evidence>
<dbReference type="SUPFAM" id="SSF52799">
    <property type="entry name" value="(Phosphotyrosine protein) phosphatases II"/>
    <property type="match status" value="1"/>
</dbReference>
<dbReference type="InterPro" id="IPR029021">
    <property type="entry name" value="Prot-tyrosine_phosphatase-like"/>
</dbReference>
<reference evidence="7" key="1">
    <citation type="submission" date="2022-11" db="EMBL/GenBank/DDBJ databases">
        <authorList>
            <person name="Petersen C."/>
        </authorList>
    </citation>
    <scope>NUCLEOTIDE SEQUENCE</scope>
    <source>
        <strain evidence="7">IBT 20477</strain>
    </source>
</reference>
<dbReference type="OrthoDB" id="10252009at2759"/>
<comment type="caution">
    <text evidence="7">The sequence shown here is derived from an EMBL/GenBank/DDBJ whole genome shotgun (WGS) entry which is preliminary data.</text>
</comment>
<dbReference type="EMBL" id="JAPQKQ010000005">
    <property type="protein sequence ID" value="KAJ5197476.1"/>
    <property type="molecule type" value="Genomic_DNA"/>
</dbReference>
<evidence type="ECO:0000256" key="2">
    <source>
        <dbReference type="ARBA" id="ARBA00013064"/>
    </source>
</evidence>
<feature type="domain" description="Tyrosine specific protein phosphatases" evidence="6">
    <location>
        <begin position="132"/>
        <end position="190"/>
    </location>
</feature>